<dbReference type="GO" id="GO:0016832">
    <property type="term" value="F:aldehyde-lyase activity"/>
    <property type="evidence" value="ECO:0007669"/>
    <property type="project" value="TreeGrafter"/>
</dbReference>
<dbReference type="Pfam" id="PF00596">
    <property type="entry name" value="Aldolase_II"/>
    <property type="match status" value="1"/>
</dbReference>
<dbReference type="InterPro" id="IPR050197">
    <property type="entry name" value="Aldolase_class_II_sugar_metab"/>
</dbReference>
<evidence type="ECO:0000256" key="2">
    <source>
        <dbReference type="ARBA" id="ARBA00023239"/>
    </source>
</evidence>
<dbReference type="GO" id="GO:0046872">
    <property type="term" value="F:metal ion binding"/>
    <property type="evidence" value="ECO:0007669"/>
    <property type="project" value="UniProtKB-KW"/>
</dbReference>
<dbReference type="InterPro" id="IPR036409">
    <property type="entry name" value="Aldolase_II/adducin_N_sf"/>
</dbReference>
<dbReference type="Gene3D" id="3.40.225.10">
    <property type="entry name" value="Class II aldolase/adducin N-terminal domain"/>
    <property type="match status" value="1"/>
</dbReference>
<accession>A0A934TJZ3</accession>
<dbReference type="GO" id="GO:0019323">
    <property type="term" value="P:pentose catabolic process"/>
    <property type="evidence" value="ECO:0007669"/>
    <property type="project" value="TreeGrafter"/>
</dbReference>
<gene>
    <name evidence="4" type="ORF">CCR87_06075</name>
</gene>
<dbReference type="AlphaFoldDB" id="A0A934TJZ3"/>
<dbReference type="PANTHER" id="PTHR22789:SF0">
    <property type="entry name" value="3-OXO-TETRONATE 4-PHOSPHATE DECARBOXYLASE-RELATED"/>
    <property type="match status" value="1"/>
</dbReference>
<protein>
    <submittedName>
        <fullName evidence="4">Class II aldolase</fullName>
    </submittedName>
</protein>
<sequence>MTAATETGGTEAGATDEGAARAALVAGARTLDRAGLNRGASGNLSVRFGDGMLITPSAVPPAELTPELIARMGPDGDGWDGPLKPSTEWRFHRDLLAARPDLGAVVHTHAPWCTVLAVARRPIPAVHYMIAAFGGADIRVADYARFGTAELSAHVVAAMEGRFGCLMANHGMLTAAPTLARALWLAAELEALAHQAFHAEALGGAVALSQAQVAEAARAFAGYGLRTG</sequence>
<proteinExistence type="predicted"/>
<evidence type="ECO:0000313" key="5">
    <source>
        <dbReference type="Proteomes" id="UP000706333"/>
    </source>
</evidence>
<feature type="domain" description="Class II aldolase/adducin N-terminal" evidence="3">
    <location>
        <begin position="22"/>
        <end position="197"/>
    </location>
</feature>
<dbReference type="SMART" id="SM01007">
    <property type="entry name" value="Aldolase_II"/>
    <property type="match status" value="1"/>
</dbReference>
<dbReference type="GO" id="GO:0005829">
    <property type="term" value="C:cytosol"/>
    <property type="evidence" value="ECO:0007669"/>
    <property type="project" value="TreeGrafter"/>
</dbReference>
<dbReference type="EMBL" id="NHSD01000186">
    <property type="protein sequence ID" value="MBK5926916.1"/>
    <property type="molecule type" value="Genomic_DNA"/>
</dbReference>
<reference evidence="4" key="1">
    <citation type="submission" date="2017-05" db="EMBL/GenBank/DDBJ databases">
        <authorList>
            <person name="Imhoff J.F."/>
            <person name="Rahn T."/>
            <person name="Kuenzel S."/>
            <person name="Neulinger S.C."/>
        </authorList>
    </citation>
    <scope>NUCLEOTIDE SEQUENCE</scope>
    <source>
        <strain evidence="4">LMG 28126</strain>
    </source>
</reference>
<dbReference type="PANTHER" id="PTHR22789">
    <property type="entry name" value="FUCULOSE PHOSPHATE ALDOLASE"/>
    <property type="match status" value="1"/>
</dbReference>
<comment type="caution">
    <text evidence="4">The sequence shown here is derived from an EMBL/GenBank/DDBJ whole genome shotgun (WGS) entry which is preliminary data.</text>
</comment>
<keyword evidence="5" id="KW-1185">Reference proteome</keyword>
<keyword evidence="2" id="KW-0456">Lyase</keyword>
<organism evidence="4 5">
    <name type="scientific">Rhodobaculum claviforme</name>
    <dbReference type="NCBI Taxonomy" id="1549854"/>
    <lineage>
        <taxon>Bacteria</taxon>
        <taxon>Pseudomonadati</taxon>
        <taxon>Pseudomonadota</taxon>
        <taxon>Alphaproteobacteria</taxon>
        <taxon>Rhodobacterales</taxon>
        <taxon>Paracoccaceae</taxon>
        <taxon>Rhodobaculum</taxon>
    </lineage>
</organism>
<name>A0A934TJZ3_9RHOB</name>
<dbReference type="SUPFAM" id="SSF53639">
    <property type="entry name" value="AraD/HMP-PK domain-like"/>
    <property type="match status" value="1"/>
</dbReference>
<dbReference type="Proteomes" id="UP000706333">
    <property type="component" value="Unassembled WGS sequence"/>
</dbReference>
<evidence type="ECO:0000313" key="4">
    <source>
        <dbReference type="EMBL" id="MBK5926916.1"/>
    </source>
</evidence>
<reference evidence="4" key="2">
    <citation type="journal article" date="2020" name="Microorganisms">
        <title>Osmotic Adaptation and Compatible Solute Biosynthesis of Phototrophic Bacteria as Revealed from Genome Analyses.</title>
        <authorList>
            <person name="Imhoff J.F."/>
            <person name="Rahn T."/>
            <person name="Kunzel S."/>
            <person name="Keller A."/>
            <person name="Neulinger S.C."/>
        </authorList>
    </citation>
    <scope>NUCLEOTIDE SEQUENCE</scope>
    <source>
        <strain evidence="4">LMG 28126</strain>
    </source>
</reference>
<dbReference type="InterPro" id="IPR001303">
    <property type="entry name" value="Aldolase_II/adducin_N"/>
</dbReference>
<keyword evidence="1" id="KW-0479">Metal-binding</keyword>
<dbReference type="RefSeq" id="WP_201156683.1">
    <property type="nucleotide sequence ID" value="NZ_NHSD01000186.1"/>
</dbReference>
<evidence type="ECO:0000256" key="1">
    <source>
        <dbReference type="ARBA" id="ARBA00022723"/>
    </source>
</evidence>
<evidence type="ECO:0000259" key="3">
    <source>
        <dbReference type="SMART" id="SM01007"/>
    </source>
</evidence>